<gene>
    <name evidence="1" type="ORF">KSU1_D0926</name>
</gene>
<keyword evidence="2" id="KW-1185">Reference proteome</keyword>
<dbReference type="eggNOG" id="COG3637">
    <property type="taxonomic scope" value="Bacteria"/>
</dbReference>
<proteinExistence type="predicted"/>
<dbReference type="STRING" id="247490.KSU1_D0926"/>
<evidence type="ECO:0000313" key="1">
    <source>
        <dbReference type="EMBL" id="GAB64235.1"/>
    </source>
</evidence>
<reference evidence="1 2" key="1">
    <citation type="journal article" date="2012" name="FEBS Lett.">
        <title>Anammox organism KSU-1 expresses a NirK-type copper-containing nitrite reductase instead of a NirS-type with cytochrome cd1.</title>
        <authorList>
            <person name="Hira D."/>
            <person name="Toh H."/>
            <person name="Migita C.T."/>
            <person name="Okubo H."/>
            <person name="Nishiyama T."/>
            <person name="Hattori M."/>
            <person name="Furukawa K."/>
            <person name="Fujii T."/>
        </authorList>
    </citation>
    <scope>NUCLEOTIDE SEQUENCE [LARGE SCALE GENOMIC DNA]</scope>
</reference>
<accession>I3IR90</accession>
<dbReference type="EMBL" id="BAFH01000004">
    <property type="protein sequence ID" value="GAB64235.1"/>
    <property type="molecule type" value="Genomic_DNA"/>
</dbReference>
<dbReference type="AlphaFoldDB" id="I3IR90"/>
<comment type="caution">
    <text evidence="1">The sequence shown here is derived from an EMBL/GenBank/DDBJ whole genome shotgun (WGS) entry which is preliminary data.</text>
</comment>
<sequence>MPWVIPAVRFENMNPSYDVGDLKSFNRYSADITVLLRANIKFLVGAALADGDAPQMPLFDDTYRLGMMIAF</sequence>
<name>I3IR90_9BACT</name>
<organism evidence="1 2">
    <name type="scientific">Candidatus Jettenia caeni</name>
    <dbReference type="NCBI Taxonomy" id="247490"/>
    <lineage>
        <taxon>Bacteria</taxon>
        <taxon>Pseudomonadati</taxon>
        <taxon>Planctomycetota</taxon>
        <taxon>Candidatus Brocadiia</taxon>
        <taxon>Candidatus Brocadiales</taxon>
        <taxon>Candidatus Brocadiaceae</taxon>
        <taxon>Candidatus Jettenia</taxon>
    </lineage>
</organism>
<protein>
    <recommendedName>
        <fullName evidence="3">Alginate export domain-containing protein</fullName>
    </recommendedName>
</protein>
<evidence type="ECO:0008006" key="3">
    <source>
        <dbReference type="Google" id="ProtNLM"/>
    </source>
</evidence>
<dbReference type="Proteomes" id="UP000002985">
    <property type="component" value="Unassembled WGS sequence"/>
</dbReference>
<evidence type="ECO:0000313" key="2">
    <source>
        <dbReference type="Proteomes" id="UP000002985"/>
    </source>
</evidence>